<dbReference type="Pfam" id="PF02620">
    <property type="entry name" value="YceD"/>
    <property type="match status" value="1"/>
</dbReference>
<feature type="region of interest" description="Disordered" evidence="1">
    <location>
        <begin position="148"/>
        <end position="177"/>
    </location>
</feature>
<dbReference type="OrthoDB" id="1524821at2"/>
<dbReference type="Proteomes" id="UP000182248">
    <property type="component" value="Unassembled WGS sequence"/>
</dbReference>
<dbReference type="EMBL" id="FPJE01000004">
    <property type="protein sequence ID" value="SFW29134.1"/>
    <property type="molecule type" value="Genomic_DNA"/>
</dbReference>
<name>A0A1K1N491_9FLAO</name>
<proteinExistence type="predicted"/>
<gene>
    <name evidence="2" type="ORF">SAMN02927921_00943</name>
</gene>
<sequence>MKKFKEFDIPFVGLKQGEHRFDYRIDNSFFEEFGYTDFNETSLKVDVVLHKRSNMLELDFAVKGTVNVNCDLSNEPYDQKIKGKLELIVKFGEEYNDENEDILILPHGEHQINVAQYIYEMTVLSVPAKKIHPGVKDGTLDSEIVRKLTELQPGTEKEKDEETDPRWDSLKKLLSDK</sequence>
<organism evidence="2 3">
    <name type="scientific">Sinomicrobium oceani</name>
    <dbReference type="NCBI Taxonomy" id="1150368"/>
    <lineage>
        <taxon>Bacteria</taxon>
        <taxon>Pseudomonadati</taxon>
        <taxon>Bacteroidota</taxon>
        <taxon>Flavobacteriia</taxon>
        <taxon>Flavobacteriales</taxon>
        <taxon>Flavobacteriaceae</taxon>
        <taxon>Sinomicrobium</taxon>
    </lineage>
</organism>
<dbReference type="STRING" id="1150368.SAMN02927921_00943"/>
<evidence type="ECO:0000313" key="2">
    <source>
        <dbReference type="EMBL" id="SFW29134.1"/>
    </source>
</evidence>
<evidence type="ECO:0000256" key="1">
    <source>
        <dbReference type="SAM" id="MobiDB-lite"/>
    </source>
</evidence>
<accession>A0A1K1N491</accession>
<dbReference type="InterPro" id="IPR003772">
    <property type="entry name" value="YceD"/>
</dbReference>
<dbReference type="RefSeq" id="WP_072316230.1">
    <property type="nucleotide sequence ID" value="NZ_FPJE01000004.1"/>
</dbReference>
<dbReference type="AlphaFoldDB" id="A0A1K1N491"/>
<reference evidence="2 3" key="1">
    <citation type="submission" date="2016-11" db="EMBL/GenBank/DDBJ databases">
        <authorList>
            <person name="Jaros S."/>
            <person name="Januszkiewicz K."/>
            <person name="Wedrychowicz H."/>
        </authorList>
    </citation>
    <scope>NUCLEOTIDE SEQUENCE [LARGE SCALE GENOMIC DNA]</scope>
    <source>
        <strain evidence="2 3">CGMCC 1.12145</strain>
    </source>
</reference>
<keyword evidence="3" id="KW-1185">Reference proteome</keyword>
<evidence type="ECO:0000313" key="3">
    <source>
        <dbReference type="Proteomes" id="UP000182248"/>
    </source>
</evidence>
<protein>
    <submittedName>
        <fullName evidence="2">Uncharacterized metal-binding protein YceD, DUF177 family</fullName>
    </submittedName>
</protein>